<dbReference type="Proteomes" id="UP001341281">
    <property type="component" value="Chromosome 06"/>
</dbReference>
<evidence type="ECO:0000256" key="3">
    <source>
        <dbReference type="ARBA" id="ARBA00022723"/>
    </source>
</evidence>
<organism evidence="10 11">
    <name type="scientific">Paspalum notatum var. saurae</name>
    <dbReference type="NCBI Taxonomy" id="547442"/>
    <lineage>
        <taxon>Eukaryota</taxon>
        <taxon>Viridiplantae</taxon>
        <taxon>Streptophyta</taxon>
        <taxon>Embryophyta</taxon>
        <taxon>Tracheophyta</taxon>
        <taxon>Spermatophyta</taxon>
        <taxon>Magnoliopsida</taxon>
        <taxon>Liliopsida</taxon>
        <taxon>Poales</taxon>
        <taxon>Poaceae</taxon>
        <taxon>PACMAD clade</taxon>
        <taxon>Panicoideae</taxon>
        <taxon>Andropogonodae</taxon>
        <taxon>Paspaleae</taxon>
        <taxon>Paspalinae</taxon>
        <taxon>Paspalum</taxon>
    </lineage>
</organism>
<sequence>MRLPTKAVFSAGDLATALMAEARRPPPTAARFALYQTITLVSFLPRIGGKSHGSQMLPIPRGLERIPDGFEGIQESEMGDIVPALSADQVLTYPLMEKPMNVYIWDLDETLILLRSLLNGSYAGAFDGLKDSYECFQIGKQWENIIIELCNEHFFFDEMIRYNEPYLNALSEFDDGRDLASFDFEADCFASFHGAVDKRRRVYRLHAIGEKYVKGLEKILDQDMLKVSTDLYDLTDKYTDGWLTSAHKLLEDALGKSAEAPAAVNSSSIHCIVTAGALIPCLAKCLLYRLDDVVSSENVYSSLKVGKLQCFKWIKERFDNPNVRFCVIGDGREEFRAAQTMKWPFIKIEFPPDAPHRFPGLDMPTVQAYMDAKNG</sequence>
<dbReference type="AlphaFoldDB" id="A0AAQ3U2C9"/>
<dbReference type="Gene3D" id="3.40.50.12350">
    <property type="match status" value="1"/>
</dbReference>
<proteinExistence type="inferred from homology"/>
<dbReference type="InterPro" id="IPR028472">
    <property type="entry name" value="EYA"/>
</dbReference>
<dbReference type="GO" id="GO:0004725">
    <property type="term" value="F:protein tyrosine phosphatase activity"/>
    <property type="evidence" value="ECO:0007669"/>
    <property type="project" value="UniProtKB-EC"/>
</dbReference>
<dbReference type="PANTHER" id="PTHR10190:SF16">
    <property type="entry name" value="DEVELOPMENTAL PROTEIN EYES ABSENT"/>
    <property type="match status" value="1"/>
</dbReference>
<protein>
    <recommendedName>
        <fullName evidence="2">protein-tyrosine-phosphatase</fullName>
        <ecNumber evidence="2">3.1.3.48</ecNumber>
    </recommendedName>
</protein>
<evidence type="ECO:0000256" key="6">
    <source>
        <dbReference type="ARBA" id="ARBA00022912"/>
    </source>
</evidence>
<evidence type="ECO:0000313" key="11">
    <source>
        <dbReference type="Proteomes" id="UP001341281"/>
    </source>
</evidence>
<dbReference type="InterPro" id="IPR038102">
    <property type="entry name" value="EYA_dom_sf"/>
</dbReference>
<reference evidence="10 11" key="1">
    <citation type="submission" date="2024-02" db="EMBL/GenBank/DDBJ databases">
        <title>High-quality chromosome-scale genome assembly of Pensacola bahiagrass (Paspalum notatum Flugge var. saurae).</title>
        <authorList>
            <person name="Vega J.M."/>
            <person name="Podio M."/>
            <person name="Orjuela J."/>
            <person name="Siena L.A."/>
            <person name="Pessino S.C."/>
            <person name="Combes M.C."/>
            <person name="Mariac C."/>
            <person name="Albertini E."/>
            <person name="Pupilli F."/>
            <person name="Ortiz J.P.A."/>
            <person name="Leblanc O."/>
        </authorList>
    </citation>
    <scope>NUCLEOTIDE SEQUENCE [LARGE SCALE GENOMIC DNA]</scope>
    <source>
        <strain evidence="10">R1</strain>
        <tissue evidence="10">Leaf</tissue>
    </source>
</reference>
<dbReference type="EC" id="3.1.3.48" evidence="2"/>
<evidence type="ECO:0000256" key="9">
    <source>
        <dbReference type="PIRSR" id="PIRSR628472-2"/>
    </source>
</evidence>
<dbReference type="GO" id="GO:0005634">
    <property type="term" value="C:nucleus"/>
    <property type="evidence" value="ECO:0007669"/>
    <property type="project" value="TreeGrafter"/>
</dbReference>
<keyword evidence="5 9" id="KW-0460">Magnesium</keyword>
<evidence type="ECO:0000313" key="10">
    <source>
        <dbReference type="EMBL" id="WVZ82929.1"/>
    </source>
</evidence>
<evidence type="ECO:0000256" key="7">
    <source>
        <dbReference type="ARBA" id="ARBA00051722"/>
    </source>
</evidence>
<evidence type="ECO:0000256" key="2">
    <source>
        <dbReference type="ARBA" id="ARBA00013064"/>
    </source>
</evidence>
<feature type="active site" description="Nucleophile" evidence="8">
    <location>
        <position position="106"/>
    </location>
</feature>
<dbReference type="PANTHER" id="PTHR10190">
    <property type="entry name" value="EYES ABSENT"/>
    <property type="match status" value="1"/>
</dbReference>
<dbReference type="GO" id="GO:0030154">
    <property type="term" value="P:cell differentiation"/>
    <property type="evidence" value="ECO:0007669"/>
    <property type="project" value="TreeGrafter"/>
</dbReference>
<dbReference type="GO" id="GO:0046872">
    <property type="term" value="F:metal ion binding"/>
    <property type="evidence" value="ECO:0007669"/>
    <property type="project" value="UniProtKB-KW"/>
</dbReference>
<dbReference type="GO" id="GO:0045739">
    <property type="term" value="P:positive regulation of DNA repair"/>
    <property type="evidence" value="ECO:0007669"/>
    <property type="project" value="TreeGrafter"/>
</dbReference>
<accession>A0AAQ3U2C9</accession>
<dbReference type="InterPro" id="IPR006545">
    <property type="entry name" value="EYA_dom"/>
</dbReference>
<gene>
    <name evidence="10" type="ORF">U9M48_030132</name>
</gene>
<keyword evidence="4" id="KW-0378">Hydrolase</keyword>
<feature type="binding site" evidence="9">
    <location>
        <position position="106"/>
    </location>
    <ligand>
        <name>Mg(2+)</name>
        <dbReference type="ChEBI" id="CHEBI:18420"/>
    </ligand>
</feature>
<feature type="binding site" evidence="9">
    <location>
        <position position="330"/>
    </location>
    <ligand>
        <name>Mg(2+)</name>
        <dbReference type="ChEBI" id="CHEBI:18420"/>
    </ligand>
</feature>
<keyword evidence="11" id="KW-1185">Reference proteome</keyword>
<comment type="cofactor">
    <cofactor evidence="9">
        <name>Mg(2+)</name>
        <dbReference type="ChEBI" id="CHEBI:18420"/>
    </cofactor>
    <text evidence="9">Binds 1 Mg(2+) ion per subunit.</text>
</comment>
<evidence type="ECO:0000256" key="1">
    <source>
        <dbReference type="ARBA" id="ARBA00010501"/>
    </source>
</evidence>
<name>A0AAQ3U2C9_PASNO</name>
<evidence type="ECO:0000256" key="4">
    <source>
        <dbReference type="ARBA" id="ARBA00022801"/>
    </source>
</evidence>
<evidence type="ECO:0000256" key="8">
    <source>
        <dbReference type="PIRSR" id="PIRSR628472-1"/>
    </source>
</evidence>
<keyword evidence="3 9" id="KW-0479">Metal-binding</keyword>
<dbReference type="NCBIfam" id="TIGR01658">
    <property type="entry name" value="EYA-cons_domain"/>
    <property type="match status" value="1"/>
</dbReference>
<keyword evidence="6" id="KW-0904">Protein phosphatase</keyword>
<comment type="similarity">
    <text evidence="1">Belongs to the HAD-like hydrolase superfamily. EYA family.</text>
</comment>
<feature type="binding site" evidence="9">
    <location>
        <position position="108"/>
    </location>
    <ligand>
        <name>Mg(2+)</name>
        <dbReference type="ChEBI" id="CHEBI:18420"/>
    </ligand>
</feature>
<comment type="catalytic activity">
    <reaction evidence="7">
        <text>O-phospho-L-tyrosyl-[protein] + H2O = L-tyrosyl-[protein] + phosphate</text>
        <dbReference type="Rhea" id="RHEA:10684"/>
        <dbReference type="Rhea" id="RHEA-COMP:10136"/>
        <dbReference type="Rhea" id="RHEA-COMP:20101"/>
        <dbReference type="ChEBI" id="CHEBI:15377"/>
        <dbReference type="ChEBI" id="CHEBI:43474"/>
        <dbReference type="ChEBI" id="CHEBI:46858"/>
        <dbReference type="ChEBI" id="CHEBI:61978"/>
        <dbReference type="EC" id="3.1.3.48"/>
    </reaction>
</comment>
<feature type="active site" description="Proton donor" evidence="8">
    <location>
        <position position="108"/>
    </location>
</feature>
<evidence type="ECO:0000256" key="5">
    <source>
        <dbReference type="ARBA" id="ARBA00022842"/>
    </source>
</evidence>
<dbReference type="EMBL" id="CP144750">
    <property type="protein sequence ID" value="WVZ82929.1"/>
    <property type="molecule type" value="Genomic_DNA"/>
</dbReference>